<dbReference type="InterPro" id="IPR011009">
    <property type="entry name" value="Kinase-like_dom_sf"/>
</dbReference>
<dbReference type="FunFam" id="1.10.10.10:FF:000053">
    <property type="entry name" value="Serine/threonine-protein kinase RIO2"/>
    <property type="match status" value="1"/>
</dbReference>
<evidence type="ECO:0000256" key="6">
    <source>
        <dbReference type="ARBA" id="ARBA00022723"/>
    </source>
</evidence>
<feature type="compositionally biased region" description="Basic and acidic residues" evidence="15">
    <location>
        <begin position="651"/>
        <end position="662"/>
    </location>
</feature>
<gene>
    <name evidence="17" type="primary">rio2</name>
    <name evidence="17" type="ORF">OC842_004687</name>
</gene>
<dbReference type="Gene3D" id="3.30.200.20">
    <property type="entry name" value="Phosphorylase Kinase, domain 1"/>
    <property type="match status" value="1"/>
</dbReference>
<dbReference type="PROSITE" id="PS01245">
    <property type="entry name" value="RIO1"/>
    <property type="match status" value="1"/>
</dbReference>
<proteinExistence type="inferred from homology"/>
<dbReference type="InterPro" id="IPR030484">
    <property type="entry name" value="Rio2"/>
</dbReference>
<dbReference type="EMBL" id="JAPDMQ010000289">
    <property type="protein sequence ID" value="KAK0527987.1"/>
    <property type="molecule type" value="Genomic_DNA"/>
</dbReference>
<feature type="region of interest" description="Disordered" evidence="15">
    <location>
        <begin position="265"/>
        <end position="305"/>
    </location>
</feature>
<feature type="region of interest" description="Disordered" evidence="15">
    <location>
        <begin position="361"/>
        <end position="403"/>
    </location>
</feature>
<evidence type="ECO:0000256" key="3">
    <source>
        <dbReference type="ARBA" id="ARBA00012513"/>
    </source>
</evidence>
<evidence type="ECO:0000256" key="1">
    <source>
        <dbReference type="ARBA" id="ARBA00001946"/>
    </source>
</evidence>
<dbReference type="InterPro" id="IPR000687">
    <property type="entry name" value="RIO_kinase"/>
</dbReference>
<name>A0AAN6JJU9_9BASI</name>
<evidence type="ECO:0000313" key="18">
    <source>
        <dbReference type="Proteomes" id="UP001176521"/>
    </source>
</evidence>
<dbReference type="InterPro" id="IPR018934">
    <property type="entry name" value="RIO_dom"/>
</dbReference>
<dbReference type="CDD" id="cd05144">
    <property type="entry name" value="RIO2_C"/>
    <property type="match status" value="1"/>
</dbReference>
<evidence type="ECO:0000256" key="9">
    <source>
        <dbReference type="ARBA" id="ARBA00022840"/>
    </source>
</evidence>
<dbReference type="Pfam" id="PF09202">
    <property type="entry name" value="Rio2_N"/>
    <property type="match status" value="1"/>
</dbReference>
<feature type="compositionally biased region" description="Acidic residues" evidence="15">
    <location>
        <begin position="504"/>
        <end position="514"/>
    </location>
</feature>
<feature type="compositionally biased region" description="Acidic residues" evidence="15">
    <location>
        <begin position="290"/>
        <end position="305"/>
    </location>
</feature>
<evidence type="ECO:0000256" key="7">
    <source>
        <dbReference type="ARBA" id="ARBA00022741"/>
    </source>
</evidence>
<keyword evidence="7" id="KW-0547">Nucleotide-binding</keyword>
<comment type="similarity">
    <text evidence="2">Belongs to the protein kinase superfamily. RIO-type Ser/Thr kinase family.</text>
</comment>
<feature type="domain" description="RIO kinase" evidence="16">
    <location>
        <begin position="65"/>
        <end position="368"/>
    </location>
</feature>
<feature type="compositionally biased region" description="Basic and acidic residues" evidence="15">
    <location>
        <begin position="548"/>
        <end position="574"/>
    </location>
</feature>
<dbReference type="GO" id="GO:0005634">
    <property type="term" value="C:nucleus"/>
    <property type="evidence" value="ECO:0007669"/>
    <property type="project" value="TreeGrafter"/>
</dbReference>
<keyword evidence="8 17" id="KW-0418">Kinase</keyword>
<keyword evidence="5 17" id="KW-0808">Transferase</keyword>
<dbReference type="Pfam" id="PF01163">
    <property type="entry name" value="RIO1"/>
    <property type="match status" value="2"/>
</dbReference>
<dbReference type="SUPFAM" id="SSF56112">
    <property type="entry name" value="Protein kinase-like (PK-like)"/>
    <property type="match status" value="1"/>
</dbReference>
<comment type="caution">
    <text evidence="17">The sequence shown here is derived from an EMBL/GenBank/DDBJ whole genome shotgun (WGS) entry which is preliminary data.</text>
</comment>
<reference evidence="17" key="1">
    <citation type="journal article" date="2023" name="PhytoFront">
        <title>Draft Genome Resources of Seven Strains of Tilletia horrida, Causal Agent of Kernel Smut of Rice.</title>
        <authorList>
            <person name="Khanal S."/>
            <person name="Antony Babu S."/>
            <person name="Zhou X.G."/>
        </authorList>
    </citation>
    <scope>NUCLEOTIDE SEQUENCE</scope>
    <source>
        <strain evidence="17">TX3</strain>
    </source>
</reference>
<evidence type="ECO:0000259" key="16">
    <source>
        <dbReference type="SMART" id="SM00090"/>
    </source>
</evidence>
<evidence type="ECO:0000256" key="10">
    <source>
        <dbReference type="ARBA" id="ARBA00022842"/>
    </source>
</evidence>
<dbReference type="GO" id="GO:0005524">
    <property type="term" value="F:ATP binding"/>
    <property type="evidence" value="ECO:0007669"/>
    <property type="project" value="UniProtKB-KW"/>
</dbReference>
<dbReference type="Proteomes" id="UP001176521">
    <property type="component" value="Unassembled WGS sequence"/>
</dbReference>
<organism evidence="17 18">
    <name type="scientific">Tilletia horrida</name>
    <dbReference type="NCBI Taxonomy" id="155126"/>
    <lineage>
        <taxon>Eukaryota</taxon>
        <taxon>Fungi</taxon>
        <taxon>Dikarya</taxon>
        <taxon>Basidiomycota</taxon>
        <taxon>Ustilaginomycotina</taxon>
        <taxon>Exobasidiomycetes</taxon>
        <taxon>Tilletiales</taxon>
        <taxon>Tilletiaceae</taxon>
        <taxon>Tilletia</taxon>
    </lineage>
</organism>
<feature type="region of interest" description="Disordered" evidence="15">
    <location>
        <begin position="434"/>
        <end position="662"/>
    </location>
</feature>
<dbReference type="InterPro" id="IPR018935">
    <property type="entry name" value="RIO_kinase_CS"/>
</dbReference>
<dbReference type="Gene3D" id="1.10.510.10">
    <property type="entry name" value="Transferase(Phosphotransferase) domain 1"/>
    <property type="match status" value="1"/>
</dbReference>
<keyword evidence="9" id="KW-0067">ATP-binding</keyword>
<evidence type="ECO:0000256" key="14">
    <source>
        <dbReference type="ARBA" id="ARBA00068837"/>
    </source>
</evidence>
<dbReference type="SUPFAM" id="SSF46785">
    <property type="entry name" value="Winged helix' DNA-binding domain"/>
    <property type="match status" value="1"/>
</dbReference>
<dbReference type="InterPro" id="IPR036388">
    <property type="entry name" value="WH-like_DNA-bd_sf"/>
</dbReference>
<evidence type="ECO:0000256" key="2">
    <source>
        <dbReference type="ARBA" id="ARBA00009196"/>
    </source>
</evidence>
<evidence type="ECO:0000256" key="11">
    <source>
        <dbReference type="ARBA" id="ARBA00047899"/>
    </source>
</evidence>
<keyword evidence="4" id="KW-0723">Serine/threonine-protein kinase</keyword>
<comment type="cofactor">
    <cofactor evidence="1">
        <name>Mg(2+)</name>
        <dbReference type="ChEBI" id="CHEBI:18420"/>
    </cofactor>
</comment>
<dbReference type="PANTHER" id="PTHR45852:SF1">
    <property type="entry name" value="SERINE_THREONINE-PROTEIN KINASE RIO2"/>
    <property type="match status" value="1"/>
</dbReference>
<dbReference type="GO" id="GO:0030688">
    <property type="term" value="C:preribosome, small subunit precursor"/>
    <property type="evidence" value="ECO:0007669"/>
    <property type="project" value="TreeGrafter"/>
</dbReference>
<dbReference type="FunFam" id="3.30.200.20:FF:000052">
    <property type="entry name" value="Serine/threonine-protein kinase RIO2"/>
    <property type="match status" value="1"/>
</dbReference>
<evidence type="ECO:0000256" key="8">
    <source>
        <dbReference type="ARBA" id="ARBA00022777"/>
    </source>
</evidence>
<protein>
    <recommendedName>
        <fullName evidence="13">Serine/threonine-protein kinase RIO2</fullName>
        <ecNumber evidence="3">2.7.11.1</ecNumber>
    </recommendedName>
    <alternativeName>
        <fullName evidence="14">Serine/threonine-protein kinase rio2</fullName>
    </alternativeName>
</protein>
<dbReference type="GO" id="GO:0030490">
    <property type="term" value="P:maturation of SSU-rRNA"/>
    <property type="evidence" value="ECO:0007669"/>
    <property type="project" value="TreeGrafter"/>
</dbReference>
<dbReference type="Gene3D" id="1.10.10.10">
    <property type="entry name" value="Winged helix-like DNA-binding domain superfamily/Winged helix DNA-binding domain"/>
    <property type="match status" value="1"/>
</dbReference>
<dbReference type="SMART" id="SM00090">
    <property type="entry name" value="RIO"/>
    <property type="match status" value="1"/>
</dbReference>
<feature type="compositionally biased region" description="Acidic residues" evidence="15">
    <location>
        <begin position="575"/>
        <end position="585"/>
    </location>
</feature>
<dbReference type="GO" id="GO:0004674">
    <property type="term" value="F:protein serine/threonine kinase activity"/>
    <property type="evidence" value="ECO:0007669"/>
    <property type="project" value="UniProtKB-KW"/>
</dbReference>
<evidence type="ECO:0000256" key="5">
    <source>
        <dbReference type="ARBA" id="ARBA00022679"/>
    </source>
</evidence>
<comment type="catalytic activity">
    <reaction evidence="12">
        <text>L-seryl-[protein] + ATP = O-phospho-L-seryl-[protein] + ADP + H(+)</text>
        <dbReference type="Rhea" id="RHEA:17989"/>
        <dbReference type="Rhea" id="RHEA-COMP:9863"/>
        <dbReference type="Rhea" id="RHEA-COMP:11604"/>
        <dbReference type="ChEBI" id="CHEBI:15378"/>
        <dbReference type="ChEBI" id="CHEBI:29999"/>
        <dbReference type="ChEBI" id="CHEBI:30616"/>
        <dbReference type="ChEBI" id="CHEBI:83421"/>
        <dbReference type="ChEBI" id="CHEBI:456216"/>
        <dbReference type="EC" id="2.7.11.1"/>
    </reaction>
</comment>
<evidence type="ECO:0000256" key="13">
    <source>
        <dbReference type="ARBA" id="ARBA00068353"/>
    </source>
</evidence>
<keyword evidence="18" id="KW-1185">Reference proteome</keyword>
<dbReference type="GO" id="GO:0046872">
    <property type="term" value="F:metal ion binding"/>
    <property type="evidence" value="ECO:0007669"/>
    <property type="project" value="UniProtKB-KW"/>
</dbReference>
<dbReference type="PANTHER" id="PTHR45852">
    <property type="entry name" value="SER/THR-PROTEIN KINASE RIO2"/>
    <property type="match status" value="1"/>
</dbReference>
<feature type="compositionally biased region" description="Basic and acidic residues" evidence="15">
    <location>
        <begin position="619"/>
        <end position="628"/>
    </location>
</feature>
<accession>A0AAN6JJU9</accession>
<evidence type="ECO:0000313" key="17">
    <source>
        <dbReference type="EMBL" id="KAK0527987.1"/>
    </source>
</evidence>
<dbReference type="GO" id="GO:0005829">
    <property type="term" value="C:cytosol"/>
    <property type="evidence" value="ECO:0007669"/>
    <property type="project" value="TreeGrafter"/>
</dbReference>
<dbReference type="EC" id="2.7.11.1" evidence="3"/>
<keyword evidence="10" id="KW-0460">Magnesium</keyword>
<feature type="compositionally biased region" description="Basic residues" evidence="15">
    <location>
        <begin position="537"/>
        <end position="546"/>
    </location>
</feature>
<dbReference type="InterPro" id="IPR015285">
    <property type="entry name" value="RIO2_wHTH_N"/>
</dbReference>
<comment type="catalytic activity">
    <reaction evidence="11">
        <text>L-threonyl-[protein] + ATP = O-phospho-L-threonyl-[protein] + ADP + H(+)</text>
        <dbReference type="Rhea" id="RHEA:46608"/>
        <dbReference type="Rhea" id="RHEA-COMP:11060"/>
        <dbReference type="Rhea" id="RHEA-COMP:11605"/>
        <dbReference type="ChEBI" id="CHEBI:15378"/>
        <dbReference type="ChEBI" id="CHEBI:30013"/>
        <dbReference type="ChEBI" id="CHEBI:30616"/>
        <dbReference type="ChEBI" id="CHEBI:61977"/>
        <dbReference type="ChEBI" id="CHEBI:456216"/>
        <dbReference type="EC" id="2.7.11.1"/>
    </reaction>
</comment>
<keyword evidence="6" id="KW-0479">Metal-binding</keyword>
<sequence length="662" mass="73591">MKLDASDIRYIDEEQWRVLRAVEQGSRNHQVVPTPLITSLAHLHHAGINKLIGALARRNLVSRVQNAAYDGYRLTYGGLDFLALRTLVKNDAVHAVGQQVGVGKESDIYIVTGPSLTDGEPEKRILKMHRLGRISFRNVKEKRDYLGKRKTSSWMYLSKLAAAKEIAFMQILHDHGFPVPRPFAQARHCLVMELIDAYPLRQVASIPANQLGPLYSALMKLIVRLARAGLIHGDFNEFNLLVREIHDEGVNAEYEEGYGPDGPISRIVVGDAPAPPAAAQSEANGATDTNESEQEEDDDDEDLDDGIYIDEGVRVEPILIDFPQMMSVEHANAKFFFDRDVACVQRFFRKRFRYLSSEAPPRFEDVVPPSRRVKDGPGLSQSDDFYQRSKVDGDASEDEEQDVAPGVFYQAGPASGAMAGEEDIASRFVLGVGNRRQKGKGERMGRKKREGAEEQDGGEGDEQSGDKEDEEGSDEEDTEEDEDEDEDEDDPEAEEAHLDAAAQEVEEEDEDDLDPQLGPRLRLDALVNATGYGNVTGKRKDKKGKGASRQDDHALEEFMSRMRMQDPRERQRASEDDDDDEEGDDDNHGGDQPSSLHVSARNRHASSRSKPNDVASRVAQERVRSRAKDAKHHGAKSLASRTGRRHAGGKAKADAVRDSAVF</sequence>
<dbReference type="AlphaFoldDB" id="A0AAN6JJU9"/>
<evidence type="ECO:0000256" key="4">
    <source>
        <dbReference type="ARBA" id="ARBA00022527"/>
    </source>
</evidence>
<dbReference type="InterPro" id="IPR036390">
    <property type="entry name" value="WH_DNA-bd_sf"/>
</dbReference>
<feature type="compositionally biased region" description="Acidic residues" evidence="15">
    <location>
        <begin position="453"/>
        <end position="493"/>
    </location>
</feature>
<evidence type="ECO:0000256" key="12">
    <source>
        <dbReference type="ARBA" id="ARBA00048679"/>
    </source>
</evidence>
<evidence type="ECO:0000256" key="15">
    <source>
        <dbReference type="SAM" id="MobiDB-lite"/>
    </source>
</evidence>